<name>A0A0D2MG40_HYPSF</name>
<organism evidence="1 2">
    <name type="scientific">Hypholoma sublateritium (strain FD-334 SS-4)</name>
    <dbReference type="NCBI Taxonomy" id="945553"/>
    <lineage>
        <taxon>Eukaryota</taxon>
        <taxon>Fungi</taxon>
        <taxon>Dikarya</taxon>
        <taxon>Basidiomycota</taxon>
        <taxon>Agaricomycotina</taxon>
        <taxon>Agaricomycetes</taxon>
        <taxon>Agaricomycetidae</taxon>
        <taxon>Agaricales</taxon>
        <taxon>Agaricineae</taxon>
        <taxon>Strophariaceae</taxon>
        <taxon>Hypholoma</taxon>
    </lineage>
</organism>
<dbReference type="AlphaFoldDB" id="A0A0D2MG40"/>
<reference evidence="2" key="1">
    <citation type="submission" date="2014-04" db="EMBL/GenBank/DDBJ databases">
        <title>Evolutionary Origins and Diversification of the Mycorrhizal Mutualists.</title>
        <authorList>
            <consortium name="DOE Joint Genome Institute"/>
            <consortium name="Mycorrhizal Genomics Consortium"/>
            <person name="Kohler A."/>
            <person name="Kuo A."/>
            <person name="Nagy L.G."/>
            <person name="Floudas D."/>
            <person name="Copeland A."/>
            <person name="Barry K.W."/>
            <person name="Cichocki N."/>
            <person name="Veneault-Fourrey C."/>
            <person name="LaButti K."/>
            <person name="Lindquist E.A."/>
            <person name="Lipzen A."/>
            <person name="Lundell T."/>
            <person name="Morin E."/>
            <person name="Murat C."/>
            <person name="Riley R."/>
            <person name="Ohm R."/>
            <person name="Sun H."/>
            <person name="Tunlid A."/>
            <person name="Henrissat B."/>
            <person name="Grigoriev I.V."/>
            <person name="Hibbett D.S."/>
            <person name="Martin F."/>
        </authorList>
    </citation>
    <scope>NUCLEOTIDE SEQUENCE [LARGE SCALE GENOMIC DNA]</scope>
    <source>
        <strain evidence="2">FD-334 SS-4</strain>
    </source>
</reference>
<proteinExistence type="predicted"/>
<protein>
    <submittedName>
        <fullName evidence="1">Uncharacterized protein</fullName>
    </submittedName>
</protein>
<gene>
    <name evidence="1" type="ORF">HYPSUDRAFT_654500</name>
</gene>
<sequence length="157" mass="17612">MGEVAGCHTQASNSSLHSRARQLGRLRANNHSIAYCSRGWHWRTHSSTGLYCCSKWSIRFSTKGSLRRFLNRLKSFKINHYRLSRLLTWPDSLLIHLGIGDSSISTKRVPRSIGMYRALSHSAPTQGLGSPYLELPHEAPRGVLYGDTAGVFLFISI</sequence>
<accession>A0A0D2MG40</accession>
<evidence type="ECO:0000313" key="2">
    <source>
        <dbReference type="Proteomes" id="UP000054270"/>
    </source>
</evidence>
<dbReference type="Proteomes" id="UP000054270">
    <property type="component" value="Unassembled WGS sequence"/>
</dbReference>
<evidence type="ECO:0000313" key="1">
    <source>
        <dbReference type="EMBL" id="KJA22583.1"/>
    </source>
</evidence>
<keyword evidence="2" id="KW-1185">Reference proteome</keyword>
<dbReference type="EMBL" id="KN817549">
    <property type="protein sequence ID" value="KJA22583.1"/>
    <property type="molecule type" value="Genomic_DNA"/>
</dbReference>